<evidence type="ECO:0000313" key="4">
    <source>
        <dbReference type="Proteomes" id="UP001651880"/>
    </source>
</evidence>
<sequence length="413" mass="45344">MRILHIISQKPGETGSGIFAESLLRIGGMKGYEQALIAGVSLKDKKRDIAGLSDEAFYKVVFETEELPFPVPGMSDVMPYESTKYCDMDAEMLRKWKAAFGSVIVEAARSFKPDMIIAHHLWMLTAYAKELLPDIPVIVICHGTDLRQLDCASKHRDYVIRGARKLEGIIALSSHQQDVIAERYGVQRDRIIVAGGGYDESIFYPPKVKPAAKPIKLIYAGKLSFAKGVNSLIEAMSLLPYEGDEISLALAGSGAGAQEKAIMALAKSSPYPVEFLGKISQPALGQAYRESHIFVLPSYYEGLSLVTIEALASGLRVVANDLPGMQQWMGEDIVGSGAVSFVKLPALESIDKPLESEMPGYERRLASALRRQIDEVKAGKPVHIDIPEIIKSRFSWEAVFNKIEEAIRVTSAN</sequence>
<dbReference type="CDD" id="cd03801">
    <property type="entry name" value="GT4_PimA-like"/>
    <property type="match status" value="1"/>
</dbReference>
<evidence type="ECO:0000313" key="3">
    <source>
        <dbReference type="EMBL" id="MCQ1530148.1"/>
    </source>
</evidence>
<dbReference type="Pfam" id="PF13439">
    <property type="entry name" value="Glyco_transf_4"/>
    <property type="match status" value="1"/>
</dbReference>
<accession>A0ABT1NJ22</accession>
<protein>
    <submittedName>
        <fullName evidence="3">Glycosyltransferase family 4 protein</fullName>
    </submittedName>
</protein>
<keyword evidence="4" id="KW-1185">Reference proteome</keyword>
<feature type="domain" description="Glycosyltransferase subfamily 4-like N-terminal" evidence="2">
    <location>
        <begin position="94"/>
        <end position="199"/>
    </location>
</feature>
<dbReference type="InterPro" id="IPR001296">
    <property type="entry name" value="Glyco_trans_1"/>
</dbReference>
<comment type="caution">
    <text evidence="3">The sequence shown here is derived from an EMBL/GenBank/DDBJ whole genome shotgun (WGS) entry which is preliminary data.</text>
</comment>
<dbReference type="EMBL" id="JAJEKE010000009">
    <property type="protein sequence ID" value="MCQ1530148.1"/>
    <property type="molecule type" value="Genomic_DNA"/>
</dbReference>
<name>A0ABT1NJ22_9FIRM</name>
<reference evidence="3 4" key="1">
    <citation type="submission" date="2021-10" db="EMBL/GenBank/DDBJ databases">
        <title>Lutispora strain m25 sp. nov., a thermophilic, non-spore-forming bacterium isolated from a lab-scale methanogenic bioreactor digesting anaerobic sludge.</title>
        <authorList>
            <person name="El Houari A."/>
            <person name="Mcdonald J."/>
        </authorList>
    </citation>
    <scope>NUCLEOTIDE SEQUENCE [LARGE SCALE GENOMIC DNA]</scope>
    <source>
        <strain evidence="4">m25</strain>
    </source>
</reference>
<dbReference type="InterPro" id="IPR028098">
    <property type="entry name" value="Glyco_trans_4-like_N"/>
</dbReference>
<evidence type="ECO:0000259" key="1">
    <source>
        <dbReference type="Pfam" id="PF00534"/>
    </source>
</evidence>
<dbReference type="RefSeq" id="WP_255227665.1">
    <property type="nucleotide sequence ID" value="NZ_JAJEKE010000009.1"/>
</dbReference>
<dbReference type="PANTHER" id="PTHR45947">
    <property type="entry name" value="SULFOQUINOVOSYL TRANSFERASE SQD2"/>
    <property type="match status" value="1"/>
</dbReference>
<evidence type="ECO:0000259" key="2">
    <source>
        <dbReference type="Pfam" id="PF13439"/>
    </source>
</evidence>
<dbReference type="Pfam" id="PF00534">
    <property type="entry name" value="Glycos_transf_1"/>
    <property type="match status" value="1"/>
</dbReference>
<organism evidence="3 4">
    <name type="scientific">Lutispora saccharofermentans</name>
    <dbReference type="NCBI Taxonomy" id="3024236"/>
    <lineage>
        <taxon>Bacteria</taxon>
        <taxon>Bacillati</taxon>
        <taxon>Bacillota</taxon>
        <taxon>Clostridia</taxon>
        <taxon>Lutisporales</taxon>
        <taxon>Lutisporaceae</taxon>
        <taxon>Lutispora</taxon>
    </lineage>
</organism>
<dbReference type="Gene3D" id="3.40.50.2000">
    <property type="entry name" value="Glycogen Phosphorylase B"/>
    <property type="match status" value="2"/>
</dbReference>
<proteinExistence type="predicted"/>
<feature type="domain" description="Glycosyl transferase family 1" evidence="1">
    <location>
        <begin position="207"/>
        <end position="331"/>
    </location>
</feature>
<dbReference type="PANTHER" id="PTHR45947:SF3">
    <property type="entry name" value="SULFOQUINOVOSYL TRANSFERASE SQD2"/>
    <property type="match status" value="1"/>
</dbReference>
<dbReference type="Proteomes" id="UP001651880">
    <property type="component" value="Unassembled WGS sequence"/>
</dbReference>
<gene>
    <name evidence="3" type="ORF">LJD61_11395</name>
</gene>
<dbReference type="InterPro" id="IPR050194">
    <property type="entry name" value="Glycosyltransferase_grp1"/>
</dbReference>
<dbReference type="SUPFAM" id="SSF53756">
    <property type="entry name" value="UDP-Glycosyltransferase/glycogen phosphorylase"/>
    <property type="match status" value="1"/>
</dbReference>